<dbReference type="GO" id="GO:0005886">
    <property type="term" value="C:plasma membrane"/>
    <property type="evidence" value="ECO:0007669"/>
    <property type="project" value="UniProtKB-SubCell"/>
</dbReference>
<dbReference type="GO" id="GO:0022900">
    <property type="term" value="P:electron transport chain"/>
    <property type="evidence" value="ECO:0007669"/>
    <property type="project" value="UniProtKB-UniRule"/>
</dbReference>
<evidence type="ECO:0000259" key="8">
    <source>
        <dbReference type="SMART" id="SM00900"/>
    </source>
</evidence>
<dbReference type="KEGG" id="cfem:HCR03_18680"/>
<dbReference type="Proteomes" id="UP000515909">
    <property type="component" value="Chromosome"/>
</dbReference>
<dbReference type="AlphaFoldDB" id="A0A7G8TAH8"/>
<keyword evidence="6 7" id="KW-1133">Transmembrane helix</keyword>
<dbReference type="PIRSF" id="PIRSF006091">
    <property type="entry name" value="E_trnsport_RnfG"/>
    <property type="match status" value="1"/>
</dbReference>
<name>A0A7G8TAH8_9FIRM</name>
<dbReference type="PANTHER" id="PTHR36118:SF1">
    <property type="entry name" value="ION-TRANSLOCATING OXIDOREDUCTASE COMPLEX SUBUNIT G"/>
    <property type="match status" value="1"/>
</dbReference>
<dbReference type="EC" id="7.-.-.-" evidence="6"/>
<dbReference type="GO" id="GO:0010181">
    <property type="term" value="F:FMN binding"/>
    <property type="evidence" value="ECO:0007669"/>
    <property type="project" value="InterPro"/>
</dbReference>
<dbReference type="InterPro" id="IPR007329">
    <property type="entry name" value="FMN-bd"/>
</dbReference>
<keyword evidence="3 6" id="KW-0285">Flavoprotein</keyword>
<keyword evidence="4 6" id="KW-0288">FMN</keyword>
<dbReference type="EMBL" id="CP060286">
    <property type="protein sequence ID" value="QNK40619.1"/>
    <property type="molecule type" value="Genomic_DNA"/>
</dbReference>
<dbReference type="SMART" id="SM00900">
    <property type="entry name" value="FMN_bind"/>
    <property type="match status" value="1"/>
</dbReference>
<dbReference type="RefSeq" id="WP_066643096.1">
    <property type="nucleotide sequence ID" value="NZ_CP060286.1"/>
</dbReference>
<feature type="domain" description="FMN-binding" evidence="8">
    <location>
        <begin position="88"/>
        <end position="180"/>
    </location>
</feature>
<keyword evidence="5 6" id="KW-0249">Electron transport</keyword>
<organism evidence="9 10">
    <name type="scientific">Caproicibacter fermentans</name>
    <dbReference type="NCBI Taxonomy" id="2576756"/>
    <lineage>
        <taxon>Bacteria</taxon>
        <taxon>Bacillati</taxon>
        <taxon>Bacillota</taxon>
        <taxon>Clostridia</taxon>
        <taxon>Eubacteriales</taxon>
        <taxon>Acutalibacteraceae</taxon>
        <taxon>Caproicibacter</taxon>
    </lineage>
</organism>
<evidence type="ECO:0000256" key="1">
    <source>
        <dbReference type="ARBA" id="ARBA00022448"/>
    </source>
</evidence>
<keyword evidence="6 7" id="KW-0812">Transmembrane</keyword>
<dbReference type="Pfam" id="PF04205">
    <property type="entry name" value="FMN_bind"/>
    <property type="match status" value="1"/>
</dbReference>
<feature type="modified residue" description="FMN phosphoryl threonine" evidence="6">
    <location>
        <position position="163"/>
    </location>
</feature>
<evidence type="ECO:0000313" key="10">
    <source>
        <dbReference type="Proteomes" id="UP000515909"/>
    </source>
</evidence>
<proteinExistence type="inferred from homology"/>
<evidence type="ECO:0000256" key="6">
    <source>
        <dbReference type="HAMAP-Rule" id="MF_00479"/>
    </source>
</evidence>
<feature type="transmembrane region" description="Helical" evidence="7">
    <location>
        <begin position="12"/>
        <end position="33"/>
    </location>
</feature>
<evidence type="ECO:0000256" key="5">
    <source>
        <dbReference type="ARBA" id="ARBA00022982"/>
    </source>
</evidence>
<keyword evidence="2 6" id="KW-0597">Phosphoprotein</keyword>
<reference evidence="9 10" key="1">
    <citation type="submission" date="2020-08" db="EMBL/GenBank/DDBJ databases">
        <title>The isolate Caproiciproducens sp. 7D4C2 produces n-caproate at mildly acidic conditions from hexoses: genome and rBOX comparison with related strains and chain-elongating bacteria.</title>
        <authorList>
            <person name="Esquivel-Elizondo S."/>
            <person name="Bagci C."/>
            <person name="Temovska M."/>
            <person name="Jeon B.S."/>
            <person name="Bessarab I."/>
            <person name="Williams R.B.H."/>
            <person name="Huson D.H."/>
            <person name="Angenent L.T."/>
        </authorList>
    </citation>
    <scope>NUCLEOTIDE SEQUENCE [LARGE SCALE GENOMIC DNA]</scope>
    <source>
        <strain evidence="9 10">7D4C2</strain>
    </source>
</reference>
<dbReference type="GO" id="GO:0009055">
    <property type="term" value="F:electron transfer activity"/>
    <property type="evidence" value="ECO:0007669"/>
    <property type="project" value="InterPro"/>
</dbReference>
<evidence type="ECO:0000256" key="2">
    <source>
        <dbReference type="ARBA" id="ARBA00022553"/>
    </source>
</evidence>
<comment type="subcellular location">
    <subcellularLocation>
        <location evidence="6">Cell membrane</location>
        <topology evidence="6">Single-pass membrane protein</topology>
    </subcellularLocation>
</comment>
<evidence type="ECO:0000256" key="7">
    <source>
        <dbReference type="SAM" id="Phobius"/>
    </source>
</evidence>
<evidence type="ECO:0000313" key="9">
    <source>
        <dbReference type="EMBL" id="QNK40619.1"/>
    </source>
</evidence>
<protein>
    <recommendedName>
        <fullName evidence="6">Ion-translocating oxidoreductase complex subunit G</fullName>
        <ecNumber evidence="6">7.-.-.-</ecNumber>
    </recommendedName>
    <alternativeName>
        <fullName evidence="6">Rnf electron transport complex subunit G</fullName>
    </alternativeName>
</protein>
<comment type="cofactor">
    <cofactor evidence="6">
        <name>FMN</name>
        <dbReference type="ChEBI" id="CHEBI:58210"/>
    </cofactor>
</comment>
<dbReference type="PANTHER" id="PTHR36118">
    <property type="entry name" value="ION-TRANSLOCATING OXIDOREDUCTASE COMPLEX SUBUNIT G"/>
    <property type="match status" value="1"/>
</dbReference>
<keyword evidence="1 6" id="KW-0813">Transport</keyword>
<dbReference type="HAMAP" id="MF_00479">
    <property type="entry name" value="RsxG_RnfG"/>
    <property type="match status" value="1"/>
</dbReference>
<keyword evidence="6 7" id="KW-0472">Membrane</keyword>
<keyword evidence="6" id="KW-1003">Cell membrane</keyword>
<comment type="subunit">
    <text evidence="6">The complex is composed of six subunits: RnfA, RnfB, RnfC, RnfD, RnfE and RnfG.</text>
</comment>
<dbReference type="Gene3D" id="3.90.1010.20">
    <property type="match status" value="1"/>
</dbReference>
<evidence type="ECO:0000256" key="4">
    <source>
        <dbReference type="ARBA" id="ARBA00022643"/>
    </source>
</evidence>
<gene>
    <name evidence="6" type="primary">rnfG</name>
    <name evidence="9" type="ORF">HCR03_18680</name>
</gene>
<evidence type="ECO:0000256" key="3">
    <source>
        <dbReference type="ARBA" id="ARBA00022630"/>
    </source>
</evidence>
<accession>A0A7G8TAH8</accession>
<dbReference type="InterPro" id="IPR010209">
    <property type="entry name" value="Ion_transpt_RnfG/RsxG"/>
</dbReference>
<sequence length="187" mass="19735">MKFSAKEVLKPTLVLVLICLVMTAFLAGTNLLTKDAIVAQKAKVAEESRMVALPTADSFDKSTKSDICYVGKKGSDIAGYVFTTEAGSYGGKIQVMTGIDKDGKVTGVILLSTNDTPGLGLNAKKESFRKQYQQKAPDNGFEVVKGDGAKEGQGQINAMTGATISSKAVTTAVNEAIKEYQKVKGGE</sequence>
<keyword evidence="6" id="KW-1278">Translocase</keyword>
<comment type="function">
    <text evidence="6">Part of a membrane-bound complex that couples electron transfer with translocation of ions across the membrane.</text>
</comment>
<comment type="similarity">
    <text evidence="6">Belongs to the RnfG family.</text>
</comment>